<gene>
    <name evidence="1" type="ORF">OWO01_08710</name>
</gene>
<accession>A0A9J6RCQ8</accession>
<dbReference type="AlphaFoldDB" id="A0A9J6RCQ8"/>
<sequence length="128" mass="15122">MRYLTESEYALASRFLFLSMALVVIQKDLLAIEQGTVLKIKEPYLDLLKKIEKRALLERQELRKYMYKQKLQVHALEKNDTFTAYLFICGGREEKRNYFNPAIRKQVEQILHQLINDLTNATKYSSTS</sequence>
<protein>
    <submittedName>
        <fullName evidence="1">Uncharacterized protein</fullName>
    </submittedName>
</protein>
<comment type="caution">
    <text evidence="1">The sequence shown here is derived from an EMBL/GenBank/DDBJ whole genome shotgun (WGS) entry which is preliminary data.</text>
</comment>
<keyword evidence="2" id="KW-1185">Reference proteome</keyword>
<dbReference type="Pfam" id="PF26325">
    <property type="entry name" value="YhjD"/>
    <property type="match status" value="1"/>
</dbReference>
<dbReference type="EMBL" id="JAPRAT010000015">
    <property type="protein sequence ID" value="MCZ0703293.1"/>
    <property type="molecule type" value="Genomic_DNA"/>
</dbReference>
<dbReference type="InterPro" id="IPR058600">
    <property type="entry name" value="YhjD-like"/>
</dbReference>
<dbReference type="Proteomes" id="UP001084197">
    <property type="component" value="Unassembled WGS sequence"/>
</dbReference>
<proteinExistence type="predicted"/>
<name>A0A9J6RCQ8_9BACI</name>
<reference evidence="1" key="1">
    <citation type="submission" date="2022-11" db="EMBL/GenBank/DDBJ databases">
        <title>WGS of Natronobacillus azotifigens 24KS-1, an anaerobic diazotrophic haloalkaliphile from soda-rich habitats.</title>
        <authorList>
            <person name="Sorokin D.Y."/>
            <person name="Merkel A.Y."/>
        </authorList>
    </citation>
    <scope>NUCLEOTIDE SEQUENCE</scope>
    <source>
        <strain evidence="1">24KS-1</strain>
    </source>
</reference>
<evidence type="ECO:0000313" key="2">
    <source>
        <dbReference type="Proteomes" id="UP001084197"/>
    </source>
</evidence>
<organism evidence="1 2">
    <name type="scientific">Natronobacillus azotifigens</name>
    <dbReference type="NCBI Taxonomy" id="472978"/>
    <lineage>
        <taxon>Bacteria</taxon>
        <taxon>Bacillati</taxon>
        <taxon>Bacillota</taxon>
        <taxon>Bacilli</taxon>
        <taxon>Bacillales</taxon>
        <taxon>Bacillaceae</taxon>
        <taxon>Natronobacillus</taxon>
    </lineage>
</organism>
<evidence type="ECO:0000313" key="1">
    <source>
        <dbReference type="EMBL" id="MCZ0703293.1"/>
    </source>
</evidence>
<dbReference type="RefSeq" id="WP_268780063.1">
    <property type="nucleotide sequence ID" value="NZ_JAPRAT010000015.1"/>
</dbReference>